<keyword evidence="8" id="KW-1185">Reference proteome</keyword>
<dbReference type="STRING" id="1770053.SAMN05216551_111143"/>
<dbReference type="CDD" id="cd11386">
    <property type="entry name" value="MCP_signal"/>
    <property type="match status" value="1"/>
</dbReference>
<protein>
    <submittedName>
        <fullName evidence="7">Methyl-accepting chemotaxis protein</fullName>
    </submittedName>
</protein>
<name>A0A1H2PTG3_9BURK</name>
<sequence>MLRRCGDGGNGGINPSRSRAGSSSGVPVMATSQSVGRLAPIATTPPPMSAHLSPVKPQSLLRRFMPWQASTTLRSPASHPADRNGTRSDDKTAPRPRAVLGRSRRLGVRVGIGMLFVCLCQLGFGLAALSHMRALEADNQRLYREDLQQAAAAERAGGDVARLRNGKLALFVASSGPERDAARQLIAASVDSIAHALAKANGDPAVARRAQQSLTQARRQVDEFVALMVKQSFDPVMFDSAVSVNGHFVDTALDGLGEAIAALRRSQDAATEARAARAATVRARTLGALALLFAATLCASLLVWFYVGRTLRRELGGEPREAAQLAARIAGGDLAASTGSRADSASVFGAIARMRESLVHLVADVRTGADSIALASRQIADDNEALATRTRAQAASIAETAANASRLSGAVEHNAAHARQASELAREAAAVCDSGARQTEAVVATMRRLANESRRMGEIVAVIDGIAFQTNLLALNAAVEAARAGTQGRGFAVVAGEVRELARRSAEAARDVKARIDGSLAGVQTSERAAEAAGTTMADARAASERVAALLAEIEQASESQRVGIARIDQAVGDIDAITRDNAARVLAAHAASDALAERTRALQQAVSVFRLERHAT</sequence>
<feature type="domain" description="Methyl-accepting transducer" evidence="6">
    <location>
        <begin position="368"/>
        <end position="597"/>
    </location>
</feature>
<evidence type="ECO:0000259" key="6">
    <source>
        <dbReference type="PROSITE" id="PS50111"/>
    </source>
</evidence>
<evidence type="ECO:0000256" key="3">
    <source>
        <dbReference type="PROSITE-ProRule" id="PRU00284"/>
    </source>
</evidence>
<dbReference type="PROSITE" id="PS50111">
    <property type="entry name" value="CHEMOTAXIS_TRANSDUC_2"/>
    <property type="match status" value="1"/>
</dbReference>
<accession>A0A1H2PTG3</accession>
<dbReference type="Gene3D" id="1.10.287.950">
    <property type="entry name" value="Methyl-accepting chemotaxis protein"/>
    <property type="match status" value="1"/>
</dbReference>
<proteinExistence type="inferred from homology"/>
<reference evidence="8" key="1">
    <citation type="submission" date="2016-09" db="EMBL/GenBank/DDBJ databases">
        <authorList>
            <person name="Varghese N."/>
            <person name="Submissions S."/>
        </authorList>
    </citation>
    <scope>NUCLEOTIDE SEQUENCE [LARGE SCALE GENOMIC DNA]</scope>
    <source>
        <strain evidence="8">JS23</strain>
    </source>
</reference>
<feature type="transmembrane region" description="Helical" evidence="5">
    <location>
        <begin position="286"/>
        <end position="307"/>
    </location>
</feature>
<evidence type="ECO:0000313" key="7">
    <source>
        <dbReference type="EMBL" id="SDV50376.1"/>
    </source>
</evidence>
<keyword evidence="1" id="KW-0488">Methylation</keyword>
<feature type="transmembrane region" description="Helical" evidence="5">
    <location>
        <begin position="106"/>
        <end position="129"/>
    </location>
</feature>
<feature type="compositionally biased region" description="Basic and acidic residues" evidence="4">
    <location>
        <begin position="80"/>
        <end position="93"/>
    </location>
</feature>
<gene>
    <name evidence="7" type="ORF">SAMN05216551_111143</name>
</gene>
<dbReference type="GO" id="GO:0007165">
    <property type="term" value="P:signal transduction"/>
    <property type="evidence" value="ECO:0007669"/>
    <property type="project" value="UniProtKB-KW"/>
</dbReference>
<evidence type="ECO:0000256" key="5">
    <source>
        <dbReference type="SAM" id="Phobius"/>
    </source>
</evidence>
<keyword evidence="5" id="KW-0472">Membrane</keyword>
<evidence type="ECO:0000256" key="4">
    <source>
        <dbReference type="SAM" id="MobiDB-lite"/>
    </source>
</evidence>
<dbReference type="SMART" id="SM00283">
    <property type="entry name" value="MA"/>
    <property type="match status" value="1"/>
</dbReference>
<dbReference type="PRINTS" id="PR00260">
    <property type="entry name" value="CHEMTRNSDUCR"/>
</dbReference>
<dbReference type="AlphaFoldDB" id="A0A1H2PTG3"/>
<keyword evidence="5" id="KW-1133">Transmembrane helix</keyword>
<dbReference type="PANTHER" id="PTHR43531">
    <property type="entry name" value="PROTEIN ICFG"/>
    <property type="match status" value="1"/>
</dbReference>
<feature type="region of interest" description="Disordered" evidence="4">
    <location>
        <begin position="1"/>
        <end position="28"/>
    </location>
</feature>
<dbReference type="GO" id="GO:0005886">
    <property type="term" value="C:plasma membrane"/>
    <property type="evidence" value="ECO:0007669"/>
    <property type="project" value="TreeGrafter"/>
</dbReference>
<evidence type="ECO:0000256" key="2">
    <source>
        <dbReference type="ARBA" id="ARBA00029447"/>
    </source>
</evidence>
<feature type="region of interest" description="Disordered" evidence="4">
    <location>
        <begin position="71"/>
        <end position="96"/>
    </location>
</feature>
<comment type="similarity">
    <text evidence="2">Belongs to the methyl-accepting chemotaxis (MCP) protein family.</text>
</comment>
<dbReference type="GO" id="GO:0006935">
    <property type="term" value="P:chemotaxis"/>
    <property type="evidence" value="ECO:0007669"/>
    <property type="project" value="InterPro"/>
</dbReference>
<organism evidence="7 8">
    <name type="scientific">Chitinasiproducens palmae</name>
    <dbReference type="NCBI Taxonomy" id="1770053"/>
    <lineage>
        <taxon>Bacteria</taxon>
        <taxon>Pseudomonadati</taxon>
        <taxon>Pseudomonadota</taxon>
        <taxon>Betaproteobacteria</taxon>
        <taxon>Burkholderiales</taxon>
        <taxon>Burkholderiaceae</taxon>
        <taxon>Chitinasiproducens</taxon>
    </lineage>
</organism>
<dbReference type="Pfam" id="PF00015">
    <property type="entry name" value="MCPsignal"/>
    <property type="match status" value="1"/>
</dbReference>
<dbReference type="EMBL" id="FNLO01000011">
    <property type="protein sequence ID" value="SDV50376.1"/>
    <property type="molecule type" value="Genomic_DNA"/>
</dbReference>
<dbReference type="SUPFAM" id="SSF58104">
    <property type="entry name" value="Methyl-accepting chemotaxis protein (MCP) signaling domain"/>
    <property type="match status" value="1"/>
</dbReference>
<dbReference type="InterPro" id="IPR051310">
    <property type="entry name" value="MCP_chemotaxis"/>
</dbReference>
<evidence type="ECO:0000313" key="8">
    <source>
        <dbReference type="Proteomes" id="UP000243719"/>
    </source>
</evidence>
<dbReference type="InterPro" id="IPR004089">
    <property type="entry name" value="MCPsignal_dom"/>
</dbReference>
<dbReference type="Proteomes" id="UP000243719">
    <property type="component" value="Unassembled WGS sequence"/>
</dbReference>
<keyword evidence="5" id="KW-0812">Transmembrane</keyword>
<keyword evidence="3" id="KW-0807">Transducer</keyword>
<dbReference type="InterPro" id="IPR004090">
    <property type="entry name" value="Chemotax_Me-accpt_rcpt"/>
</dbReference>
<dbReference type="GO" id="GO:0004888">
    <property type="term" value="F:transmembrane signaling receptor activity"/>
    <property type="evidence" value="ECO:0007669"/>
    <property type="project" value="InterPro"/>
</dbReference>
<feature type="compositionally biased region" description="Polar residues" evidence="4">
    <location>
        <begin position="13"/>
        <end position="28"/>
    </location>
</feature>
<evidence type="ECO:0000256" key="1">
    <source>
        <dbReference type="ARBA" id="ARBA00022481"/>
    </source>
</evidence>
<dbReference type="PANTHER" id="PTHR43531:SF14">
    <property type="entry name" value="METHYL-ACCEPTING CHEMOTAXIS PROTEIN I-RELATED"/>
    <property type="match status" value="1"/>
</dbReference>